<evidence type="ECO:0000256" key="1">
    <source>
        <dbReference type="SAM" id="MobiDB-lite"/>
    </source>
</evidence>
<reference evidence="2 3" key="1">
    <citation type="journal article" date="2020" name="Phytopathology">
        <title>Genome Sequence Resources of Colletotrichum truncatum, C. plurivorum, C. musicola, and C. sojae: Four Species Pathogenic to Soybean (Glycine max).</title>
        <authorList>
            <person name="Rogerio F."/>
            <person name="Boufleur T.R."/>
            <person name="Ciampi-Guillardi M."/>
            <person name="Sukno S.A."/>
            <person name="Thon M.R."/>
            <person name="Massola Junior N.S."/>
            <person name="Baroncelli R."/>
        </authorList>
    </citation>
    <scope>NUCLEOTIDE SEQUENCE [LARGE SCALE GENOMIC DNA]</scope>
    <source>
        <strain evidence="2 3">LFN0009</strain>
    </source>
</reference>
<keyword evidence="3" id="KW-1185">Reference proteome</keyword>
<accession>A0A8H6N581</accession>
<sequence length="105" mass="11693">MRRSAASHDILHTTPYEICRHAESPGHCPLFGLGSKFLTQPVVDRDPSVTPVNHWFGVTMQKRALSEPAANMTLSATADTLMEQNPQANERVLDGRRREPAVRSE</sequence>
<dbReference type="EMBL" id="WIGN01000004">
    <property type="protein sequence ID" value="KAF6820817.1"/>
    <property type="molecule type" value="Genomic_DNA"/>
</dbReference>
<protein>
    <submittedName>
        <fullName evidence="2">Uncharacterized protein</fullName>
    </submittedName>
</protein>
<dbReference type="AlphaFoldDB" id="A0A8H6N581"/>
<proteinExistence type="predicted"/>
<evidence type="ECO:0000313" key="3">
    <source>
        <dbReference type="Proteomes" id="UP000652219"/>
    </source>
</evidence>
<name>A0A8H6N581_9PEZI</name>
<gene>
    <name evidence="2" type="ORF">CSOJ01_00661</name>
</gene>
<feature type="region of interest" description="Disordered" evidence="1">
    <location>
        <begin position="81"/>
        <end position="105"/>
    </location>
</feature>
<comment type="caution">
    <text evidence="2">The sequence shown here is derived from an EMBL/GenBank/DDBJ whole genome shotgun (WGS) entry which is preliminary data.</text>
</comment>
<feature type="compositionally biased region" description="Basic and acidic residues" evidence="1">
    <location>
        <begin position="91"/>
        <end position="105"/>
    </location>
</feature>
<organism evidence="2 3">
    <name type="scientific">Colletotrichum sojae</name>
    <dbReference type="NCBI Taxonomy" id="2175907"/>
    <lineage>
        <taxon>Eukaryota</taxon>
        <taxon>Fungi</taxon>
        <taxon>Dikarya</taxon>
        <taxon>Ascomycota</taxon>
        <taxon>Pezizomycotina</taxon>
        <taxon>Sordariomycetes</taxon>
        <taxon>Hypocreomycetidae</taxon>
        <taxon>Glomerellales</taxon>
        <taxon>Glomerellaceae</taxon>
        <taxon>Colletotrichum</taxon>
        <taxon>Colletotrichum orchidearum species complex</taxon>
    </lineage>
</organism>
<evidence type="ECO:0000313" key="2">
    <source>
        <dbReference type="EMBL" id="KAF6820817.1"/>
    </source>
</evidence>
<dbReference type="Proteomes" id="UP000652219">
    <property type="component" value="Unassembled WGS sequence"/>
</dbReference>